<sequence>MKRPSSINNIFKKKEKEKDKNKKEENTTTPGEPTSPEQQQENDQSSVPQTDVVVVVEKTESSTLAKTEPVPTDIHPLLQSGGASPSSSSSSVETSPPLISSSSSSISSSSSSMSSIKRNGSDSNQSSITNYSSIINSIKNNNNNNNNSNNNNNNNQQQQQQSNNNNNNNNINGIIKSALIISTETVSPDRKPYTVYKIQVETSTHAIYNIIRRYSEFLELDLKLHSKYPLARLPFPPKKTFGKMNNEFIVQRREHLQLFMNAIYEHKELPFDGLVVDFFTQRPEDTRAMLLASGAGNSQQGGDSNTSNQVIRYIISTLPFWSDYLDYESLLSLTETCNYLYNTVSYYSDVWKELYWRQHRLLHWGSPKPVVCICTVELHNYHTERSKGLKRDMSTANLNQLLTSSPTTLSTLMGALEEETNNSTSSSPKIGNNIAIQQKQQGTTGSDHPVNSSYTSDTSAASPSSSPGGLAFGAAGKSITSSKPTRTTETKLESMEYSRQVFLQLLAAHSLLRTSIESHLTQSYCDCLVPKFKGCIIGPPNLSQSFLLSFKTTFTNINNQNNQSNNNNNQNNNSLSNSTNSSNTSSPLNPTIGSTLSASDLESLTTMENLNISAQTSDTAAAAAAVLAPTSSLSSSTTSLPQKNVVSHIVSTNRMFCVGITDTSNDETKEEQRFHLSQCHFVMITFSLIDQSTFAMIDKWAEDVKLMCPEAPVVLVGLERHLRDASNTTTSVSYQDGLEKSKLLYNCVGYIESPSASDGVGGYRRSVLTEMASNLYNHYRPLFTHPTKRNKYEIKISFLAKIFPKYTDEIIFRGLSSYEGDVEKTIELLAMDYASYNNVEGEGQILRNSRQSMHSRSQSNDHSRNPSAASWSLRQSWNQEISKMDKEQRDQLIDGYLNLDRSTSPPNNGTNNNNNNNNNNSSSYHRRSIALSSSSVELQVNQLVEKLKKSSVDNFIKAFLKKKNLNQDQQAEMVLSFLREMKIQLQSSQLFNNPQNSEEDLTGPPLSEIENYLYQNVYKSVFSTTESLQTDVILSDRMSKLVFVEPQHLEIRHDHWNKDLWAAAEKELLSVNDLYSPSQKLECILNCCKIILFLLSNSDSPGGADDFLPHLIYVVIHANIPNLYSNFEFTSKFCNTELLKMERFYYFTTFGIAVTFIENIDGKHLKIDADEYNAYMSGKKKYVKQNDDDDIEPINEDPPTLGEVSRAKIMQKLGIDNDTATKIITMSPKKGPLRDSNEDIDKLVSERNSHSEDIPNSSSFKSGATPTTQNPFTDVSELDSPLLPAAAWTHSSIPQATANGSDSSAKRNSFKQHHLSRTPPLPHQQPPTTSDSTSSSLESTHVEEHPLSASKPKVRRQSVLEESEDYSLDDNTAIDDPLKLQFVEKDPSSSP</sequence>
<gene>
    <name evidence="4" type="ORF">DFA_07139</name>
</gene>
<dbReference type="Proteomes" id="UP000007797">
    <property type="component" value="Unassembled WGS sequence"/>
</dbReference>
<dbReference type="OMA" id="CCKIILF"/>
<dbReference type="GO" id="GO:0005829">
    <property type="term" value="C:cytosol"/>
    <property type="evidence" value="ECO:0007669"/>
    <property type="project" value="TreeGrafter"/>
</dbReference>
<dbReference type="InterPro" id="IPR027417">
    <property type="entry name" value="P-loop_NTPase"/>
</dbReference>
<dbReference type="CDD" id="cd14279">
    <property type="entry name" value="CUE"/>
    <property type="match status" value="1"/>
</dbReference>
<dbReference type="Gene3D" id="3.40.50.300">
    <property type="entry name" value="P-loop containing nucleotide triphosphate hydrolases"/>
    <property type="match status" value="1"/>
</dbReference>
<feature type="domain" description="PX" evidence="2">
    <location>
        <begin position="174"/>
        <end position="286"/>
    </location>
</feature>
<dbReference type="InterPro" id="IPR001806">
    <property type="entry name" value="Small_GTPase"/>
</dbReference>
<feature type="compositionally biased region" description="Basic and acidic residues" evidence="1">
    <location>
        <begin position="12"/>
        <end position="26"/>
    </location>
</feature>
<evidence type="ECO:0000313" key="4">
    <source>
        <dbReference type="EMBL" id="EGG20023.1"/>
    </source>
</evidence>
<dbReference type="SUPFAM" id="SSF64268">
    <property type="entry name" value="PX domain"/>
    <property type="match status" value="1"/>
</dbReference>
<dbReference type="PROSITE" id="PS50195">
    <property type="entry name" value="PX"/>
    <property type="match status" value="1"/>
</dbReference>
<evidence type="ECO:0000313" key="5">
    <source>
        <dbReference type="Proteomes" id="UP000007797"/>
    </source>
</evidence>
<evidence type="ECO:0000259" key="3">
    <source>
        <dbReference type="PROSITE" id="PS51205"/>
    </source>
</evidence>
<dbReference type="Gene3D" id="1.10.246.120">
    <property type="match status" value="1"/>
</dbReference>
<dbReference type="RefSeq" id="XP_004367006.1">
    <property type="nucleotide sequence ID" value="XM_004366949.1"/>
</dbReference>
<dbReference type="Pfam" id="PF00071">
    <property type="entry name" value="Ras"/>
    <property type="match status" value="1"/>
</dbReference>
<dbReference type="EMBL" id="GL883013">
    <property type="protein sequence ID" value="EGG20023.1"/>
    <property type="molecule type" value="Genomic_DNA"/>
</dbReference>
<dbReference type="SMART" id="SM00167">
    <property type="entry name" value="VPS9"/>
    <property type="match status" value="1"/>
</dbReference>
<feature type="region of interest" description="Disordered" evidence="1">
    <location>
        <begin position="849"/>
        <end position="870"/>
    </location>
</feature>
<feature type="region of interest" description="Disordered" evidence="1">
    <location>
        <begin position="1"/>
        <end position="170"/>
    </location>
</feature>
<dbReference type="InterPro" id="IPR003123">
    <property type="entry name" value="VPS9"/>
</dbReference>
<feature type="region of interest" description="Disordered" evidence="1">
    <location>
        <begin position="897"/>
        <end position="924"/>
    </location>
</feature>
<dbReference type="SMART" id="SM00312">
    <property type="entry name" value="PX"/>
    <property type="match status" value="1"/>
</dbReference>
<dbReference type="GO" id="GO:0030139">
    <property type="term" value="C:endocytic vesicle"/>
    <property type="evidence" value="ECO:0007669"/>
    <property type="project" value="TreeGrafter"/>
</dbReference>
<dbReference type="SUPFAM" id="SSF52540">
    <property type="entry name" value="P-loop containing nucleoside triphosphate hydrolases"/>
    <property type="match status" value="1"/>
</dbReference>
<protein>
    <submittedName>
        <fullName evidence="4">Phox domain-containing protein</fullName>
    </submittedName>
</protein>
<dbReference type="GO" id="GO:0003924">
    <property type="term" value="F:GTPase activity"/>
    <property type="evidence" value="ECO:0007669"/>
    <property type="project" value="InterPro"/>
</dbReference>
<dbReference type="OrthoDB" id="300289at2759"/>
<proteinExistence type="predicted"/>
<dbReference type="GeneID" id="14872310"/>
<dbReference type="Pfam" id="PF00787">
    <property type="entry name" value="PX"/>
    <property type="match status" value="1"/>
</dbReference>
<dbReference type="GO" id="GO:0035091">
    <property type="term" value="F:phosphatidylinositol binding"/>
    <property type="evidence" value="ECO:0007669"/>
    <property type="project" value="InterPro"/>
</dbReference>
<feature type="compositionally biased region" description="Polar residues" evidence="1">
    <location>
        <begin position="27"/>
        <end position="49"/>
    </location>
</feature>
<feature type="compositionally biased region" description="Low complexity" evidence="1">
    <location>
        <begin position="1326"/>
        <end position="1339"/>
    </location>
</feature>
<dbReference type="Gene3D" id="1.20.1050.80">
    <property type="entry name" value="VPS9 domain"/>
    <property type="match status" value="1"/>
</dbReference>
<evidence type="ECO:0000256" key="1">
    <source>
        <dbReference type="SAM" id="MobiDB-lite"/>
    </source>
</evidence>
<reference evidence="5" key="1">
    <citation type="journal article" date="2011" name="Genome Res.">
        <title>Phylogeny-wide analysis of social amoeba genomes highlights ancient origins for complex intercellular communication.</title>
        <authorList>
            <person name="Heidel A.J."/>
            <person name="Lawal H.M."/>
            <person name="Felder M."/>
            <person name="Schilde C."/>
            <person name="Helps N.R."/>
            <person name="Tunggal B."/>
            <person name="Rivero F."/>
            <person name="John U."/>
            <person name="Schleicher M."/>
            <person name="Eichinger L."/>
            <person name="Platzer M."/>
            <person name="Noegel A.A."/>
            <person name="Schaap P."/>
            <person name="Gloeckner G."/>
        </authorList>
    </citation>
    <scope>NUCLEOTIDE SEQUENCE [LARGE SCALE GENOMIC DNA]</scope>
    <source>
        <strain evidence="5">SH3</strain>
    </source>
</reference>
<feature type="compositionally biased region" description="Polar residues" evidence="1">
    <location>
        <begin position="1254"/>
        <end position="1273"/>
    </location>
</feature>
<dbReference type="PROSITE" id="PS51205">
    <property type="entry name" value="VPS9"/>
    <property type="match status" value="1"/>
</dbReference>
<dbReference type="KEGG" id="dfa:DFA_07139"/>
<dbReference type="STRING" id="1054147.F4PVK9"/>
<dbReference type="PANTHER" id="PTHR23101:SF25">
    <property type="entry name" value="GTPASE-ACTIVATING PROTEIN AND VPS9 DOMAIN-CONTAINING PROTEIN 1"/>
    <property type="match status" value="1"/>
</dbReference>
<dbReference type="GO" id="GO:0005085">
    <property type="term" value="F:guanyl-nucleotide exchange factor activity"/>
    <property type="evidence" value="ECO:0007669"/>
    <property type="project" value="InterPro"/>
</dbReference>
<dbReference type="Pfam" id="PF02204">
    <property type="entry name" value="VPS9"/>
    <property type="match status" value="1"/>
</dbReference>
<dbReference type="GO" id="GO:0016192">
    <property type="term" value="P:vesicle-mediated transport"/>
    <property type="evidence" value="ECO:0007669"/>
    <property type="project" value="InterPro"/>
</dbReference>
<dbReference type="CDD" id="cd06093">
    <property type="entry name" value="PX_domain"/>
    <property type="match status" value="1"/>
</dbReference>
<dbReference type="InterPro" id="IPR001683">
    <property type="entry name" value="PX_dom"/>
</dbReference>
<accession>F4PVK9</accession>
<dbReference type="GO" id="GO:0031267">
    <property type="term" value="F:small GTPase binding"/>
    <property type="evidence" value="ECO:0007669"/>
    <property type="project" value="TreeGrafter"/>
</dbReference>
<dbReference type="Gene3D" id="3.30.1520.10">
    <property type="entry name" value="Phox-like domain"/>
    <property type="match status" value="1"/>
</dbReference>
<feature type="compositionally biased region" description="Low complexity" evidence="1">
    <location>
        <begin position="902"/>
        <end position="923"/>
    </location>
</feature>
<dbReference type="GO" id="GO:0005525">
    <property type="term" value="F:GTP binding"/>
    <property type="evidence" value="ECO:0007669"/>
    <property type="project" value="InterPro"/>
</dbReference>
<feature type="compositionally biased region" description="Polar residues" evidence="1">
    <location>
        <begin position="849"/>
        <end position="858"/>
    </location>
</feature>
<evidence type="ECO:0000259" key="2">
    <source>
        <dbReference type="PROSITE" id="PS50195"/>
    </source>
</evidence>
<feature type="compositionally biased region" description="Low complexity" evidence="1">
    <location>
        <begin position="452"/>
        <end position="476"/>
    </location>
</feature>
<organism evidence="4 5">
    <name type="scientific">Cavenderia fasciculata</name>
    <name type="common">Slime mold</name>
    <name type="synonym">Dictyostelium fasciculatum</name>
    <dbReference type="NCBI Taxonomy" id="261658"/>
    <lineage>
        <taxon>Eukaryota</taxon>
        <taxon>Amoebozoa</taxon>
        <taxon>Evosea</taxon>
        <taxon>Eumycetozoa</taxon>
        <taxon>Dictyostelia</taxon>
        <taxon>Acytosteliales</taxon>
        <taxon>Cavenderiaceae</taxon>
        <taxon>Cavenderia</taxon>
    </lineage>
</organism>
<keyword evidence="5" id="KW-1185">Reference proteome</keyword>
<feature type="region of interest" description="Disordered" evidence="1">
    <location>
        <begin position="558"/>
        <end position="592"/>
    </location>
</feature>
<feature type="compositionally biased region" description="Low complexity" evidence="1">
    <location>
        <begin position="80"/>
        <end position="170"/>
    </location>
</feature>
<feature type="compositionally biased region" description="Basic and acidic residues" evidence="1">
    <location>
        <begin position="1376"/>
        <end position="1391"/>
    </location>
</feature>
<feature type="compositionally biased region" description="Polar residues" evidence="1">
    <location>
        <begin position="438"/>
        <end position="451"/>
    </location>
</feature>
<feature type="region of interest" description="Disordered" evidence="1">
    <location>
        <begin position="1294"/>
        <end position="1391"/>
    </location>
</feature>
<feature type="region of interest" description="Disordered" evidence="1">
    <location>
        <begin position="1246"/>
        <end position="1277"/>
    </location>
</feature>
<dbReference type="InterPro" id="IPR037191">
    <property type="entry name" value="VPS9_dom_sf"/>
</dbReference>
<feature type="compositionally biased region" description="Polar residues" evidence="1">
    <location>
        <begin position="1294"/>
        <end position="1307"/>
    </location>
</feature>
<feature type="domain" description="VPS9" evidence="3">
    <location>
        <begin position="1028"/>
        <end position="1166"/>
    </location>
</feature>
<dbReference type="InterPro" id="IPR036871">
    <property type="entry name" value="PX_dom_sf"/>
</dbReference>
<name>F4PVK9_CACFS</name>
<dbReference type="InterPro" id="IPR045046">
    <property type="entry name" value="Vps9-like"/>
</dbReference>
<dbReference type="PANTHER" id="PTHR23101">
    <property type="entry name" value="RAB GDP/GTP EXCHANGE FACTOR"/>
    <property type="match status" value="1"/>
</dbReference>
<feature type="region of interest" description="Disordered" evidence="1">
    <location>
        <begin position="438"/>
        <end position="492"/>
    </location>
</feature>
<dbReference type="SUPFAM" id="SSF109993">
    <property type="entry name" value="VPS9 domain"/>
    <property type="match status" value="1"/>
</dbReference>